<name>A0A424Y988_9FIRM</name>
<protein>
    <submittedName>
        <fullName evidence="1">N-acetylmuramoyl-L-alanine amidase</fullName>
    </submittedName>
</protein>
<dbReference type="InterPro" id="IPR051922">
    <property type="entry name" value="Bact_Sporulation_Assoc"/>
</dbReference>
<sequence length="284" mass="30378">MNKKILVSLFIILLISGLIGGVALAGEDLQIERFYGSTRIETAIEISKAGWDKADTVILARSDDFPDAMAGSPLAFSKDAPILLTLPDRLPSEVLEEMSRLGAEDVIILGGTRAISSSIETDLKKMDINTERIGGANRFETAKLIADKLPHYDKAIITYGNNFPDALAIGPYAAQKGYPILLTETNSIPKDTAEALGSVTSSIVVGGEFVISSQVKNNLPSPVRIAGTDRYDTAVRIMDRLGFTADLIYIATGTDFADALTGSVLAAKENAPMLMVRNDSIPSL</sequence>
<evidence type="ECO:0000313" key="2">
    <source>
        <dbReference type="Proteomes" id="UP000285138"/>
    </source>
</evidence>
<dbReference type="Pfam" id="PF04122">
    <property type="entry name" value="CW_binding_2"/>
    <property type="match status" value="3"/>
</dbReference>
<dbReference type="InterPro" id="IPR007253">
    <property type="entry name" value="Cell_wall-bd_2"/>
</dbReference>
<dbReference type="Gene3D" id="3.40.50.12090">
    <property type="match status" value="2"/>
</dbReference>
<dbReference type="PANTHER" id="PTHR30032:SF8">
    <property type="entry name" value="GERMINATION-SPECIFIC N-ACETYLMURAMOYL-L-ALANINE AMIDASE"/>
    <property type="match status" value="1"/>
</dbReference>
<dbReference type="PANTHER" id="PTHR30032">
    <property type="entry name" value="N-ACETYLMURAMOYL-L-ALANINE AMIDASE-RELATED"/>
    <property type="match status" value="1"/>
</dbReference>
<organism evidence="1 2">
    <name type="scientific">Candidatus Syntrophonatronum acetioxidans</name>
    <dbReference type="NCBI Taxonomy" id="1795816"/>
    <lineage>
        <taxon>Bacteria</taxon>
        <taxon>Bacillati</taxon>
        <taxon>Bacillota</taxon>
        <taxon>Clostridia</taxon>
        <taxon>Eubacteriales</taxon>
        <taxon>Syntrophomonadaceae</taxon>
        <taxon>Candidatus Syntrophonatronum</taxon>
    </lineage>
</organism>
<dbReference type="Proteomes" id="UP000285138">
    <property type="component" value="Unassembled WGS sequence"/>
</dbReference>
<dbReference type="EMBL" id="QZAA01000290">
    <property type="protein sequence ID" value="RQD72880.1"/>
    <property type="molecule type" value="Genomic_DNA"/>
</dbReference>
<feature type="non-terminal residue" evidence="1">
    <location>
        <position position="284"/>
    </location>
</feature>
<reference evidence="1 2" key="1">
    <citation type="submission" date="2018-08" db="EMBL/GenBank/DDBJ databases">
        <title>The metabolism and importance of syntrophic acetate oxidation coupled to methane or sulfide production in haloalkaline environments.</title>
        <authorList>
            <person name="Timmers P.H.A."/>
            <person name="Vavourakis C.D."/>
            <person name="Sorokin D.Y."/>
            <person name="Sinninghe Damste J.S."/>
            <person name="Muyzer G."/>
            <person name="Stams A.J.M."/>
            <person name="Plugge C.M."/>
        </authorList>
    </citation>
    <scope>NUCLEOTIDE SEQUENCE [LARGE SCALE GENOMIC DNA]</scope>
    <source>
        <strain evidence="1">MSAO_Bac1</strain>
    </source>
</reference>
<gene>
    <name evidence="1" type="ORF">D5R97_10245</name>
</gene>
<dbReference type="AlphaFoldDB" id="A0A424Y988"/>
<evidence type="ECO:0000313" key="1">
    <source>
        <dbReference type="EMBL" id="RQD72880.1"/>
    </source>
</evidence>
<comment type="caution">
    <text evidence="1">The sequence shown here is derived from an EMBL/GenBank/DDBJ whole genome shotgun (WGS) entry which is preliminary data.</text>
</comment>
<accession>A0A424Y988</accession>
<proteinExistence type="predicted"/>